<dbReference type="Gene3D" id="1.20.120.160">
    <property type="entry name" value="HPT domain"/>
    <property type="match status" value="1"/>
</dbReference>
<keyword evidence="2" id="KW-1185">Reference proteome</keyword>
<protein>
    <recommendedName>
        <fullName evidence="3">Hpt domain-containing protein</fullName>
    </recommendedName>
</protein>
<reference evidence="1 2" key="1">
    <citation type="submission" date="2020-08" db="EMBL/GenBank/DDBJ databases">
        <title>novel species in genus Nocardioides.</title>
        <authorList>
            <person name="Zhang G."/>
        </authorList>
    </citation>
    <scope>NUCLEOTIDE SEQUENCE [LARGE SCALE GENOMIC DNA]</scope>
    <source>
        <strain evidence="1 2">SC8A-24</strain>
    </source>
</reference>
<name>A0ABR6U6Z2_9ACTN</name>
<evidence type="ECO:0000313" key="2">
    <source>
        <dbReference type="Proteomes" id="UP000604001"/>
    </source>
</evidence>
<evidence type="ECO:0000313" key="1">
    <source>
        <dbReference type="EMBL" id="MBC2960140.1"/>
    </source>
</evidence>
<gene>
    <name evidence="1" type="ORF">H7344_07505</name>
</gene>
<dbReference type="Proteomes" id="UP000604001">
    <property type="component" value="Unassembled WGS sequence"/>
</dbReference>
<dbReference type="EMBL" id="JACMYC010000003">
    <property type="protein sequence ID" value="MBC2960140.1"/>
    <property type="molecule type" value="Genomic_DNA"/>
</dbReference>
<dbReference type="RefSeq" id="WP_186345384.1">
    <property type="nucleotide sequence ID" value="NZ_BMMR01000003.1"/>
</dbReference>
<sequence>MSATLVLDREALTRLGSDIQDCEFAISFARRYCSMLESRVRRILDALLDGDLVAAMDSVLSLKVSSSTVGTHELAHLALAVEQHVRCRDVVAARQQAAALADAADRAETALADYLAAYRAG</sequence>
<comment type="caution">
    <text evidence="1">The sequence shown here is derived from an EMBL/GenBank/DDBJ whole genome shotgun (WGS) entry which is preliminary data.</text>
</comment>
<dbReference type="InterPro" id="IPR036641">
    <property type="entry name" value="HPT_dom_sf"/>
</dbReference>
<proteinExistence type="predicted"/>
<dbReference type="SUPFAM" id="SSF47226">
    <property type="entry name" value="Histidine-containing phosphotransfer domain, HPT domain"/>
    <property type="match status" value="1"/>
</dbReference>
<accession>A0ABR6U6Z2</accession>
<evidence type="ECO:0008006" key="3">
    <source>
        <dbReference type="Google" id="ProtNLM"/>
    </source>
</evidence>
<organism evidence="1 2">
    <name type="scientific">Nocardioides deserti</name>
    <dbReference type="NCBI Taxonomy" id="1588644"/>
    <lineage>
        <taxon>Bacteria</taxon>
        <taxon>Bacillati</taxon>
        <taxon>Actinomycetota</taxon>
        <taxon>Actinomycetes</taxon>
        <taxon>Propionibacteriales</taxon>
        <taxon>Nocardioidaceae</taxon>
        <taxon>Nocardioides</taxon>
    </lineage>
</organism>